<reference evidence="3" key="1">
    <citation type="journal article" date="2015" name="Genome Announc.">
        <title>Draft genome sequence of Talaromyces cellulolyticus strain Y-94, a source of lignocellulosic biomass-degrading enzymes.</title>
        <authorList>
            <person name="Fujii T."/>
            <person name="Koike H."/>
            <person name="Sawayama S."/>
            <person name="Yano S."/>
            <person name="Inoue H."/>
        </authorList>
    </citation>
    <scope>NUCLEOTIDE SEQUENCE [LARGE SCALE GENOMIC DNA]</scope>
    <source>
        <strain evidence="3">Y-94</strain>
    </source>
</reference>
<dbReference type="Proteomes" id="UP000053095">
    <property type="component" value="Unassembled WGS sequence"/>
</dbReference>
<organism evidence="2 3">
    <name type="scientific">Talaromyces pinophilus</name>
    <name type="common">Penicillium pinophilum</name>
    <dbReference type="NCBI Taxonomy" id="128442"/>
    <lineage>
        <taxon>Eukaryota</taxon>
        <taxon>Fungi</taxon>
        <taxon>Dikarya</taxon>
        <taxon>Ascomycota</taxon>
        <taxon>Pezizomycotina</taxon>
        <taxon>Eurotiomycetes</taxon>
        <taxon>Eurotiomycetidae</taxon>
        <taxon>Eurotiales</taxon>
        <taxon>Trichocomaceae</taxon>
        <taxon>Talaromyces</taxon>
        <taxon>Talaromyces sect. Talaromyces</taxon>
    </lineage>
</organism>
<evidence type="ECO:0008006" key="4">
    <source>
        <dbReference type="Google" id="ProtNLM"/>
    </source>
</evidence>
<accession>A0A6V8H185</accession>
<name>A0A6V8H185_TALPI</name>
<dbReference type="SUPFAM" id="SSF48350">
    <property type="entry name" value="GTPase activation domain, GAP"/>
    <property type="match status" value="1"/>
</dbReference>
<keyword evidence="3" id="KW-1185">Reference proteome</keyword>
<feature type="region of interest" description="Disordered" evidence="1">
    <location>
        <begin position="229"/>
        <end position="295"/>
    </location>
</feature>
<evidence type="ECO:0000313" key="3">
    <source>
        <dbReference type="Proteomes" id="UP000053095"/>
    </source>
</evidence>
<feature type="compositionally biased region" description="Polar residues" evidence="1">
    <location>
        <begin position="283"/>
        <end position="295"/>
    </location>
</feature>
<proteinExistence type="predicted"/>
<protein>
    <recommendedName>
        <fullName evidence="4">Rho-GAP domain-containing protein</fullName>
    </recommendedName>
</protein>
<dbReference type="InterPro" id="IPR008936">
    <property type="entry name" value="Rho_GTPase_activation_prot"/>
</dbReference>
<evidence type="ECO:0000256" key="1">
    <source>
        <dbReference type="SAM" id="MobiDB-lite"/>
    </source>
</evidence>
<dbReference type="AlphaFoldDB" id="A0A6V8H185"/>
<gene>
    <name evidence="2" type="ORF">TCE0_015r02244</name>
</gene>
<evidence type="ECO:0000313" key="2">
    <source>
        <dbReference type="EMBL" id="GAM34576.1"/>
    </source>
</evidence>
<sequence>MVGLFRVLKDIARAPSPFDGASGSFSFSSTTVDELTYSLPTEAVQWEQKESRDELYNSLWAAMAEHGDIPPGEPEPSSSAEAVRLPNGYFYAHGQLYSPSVYSDHAIAEEPIEEPIVEKPIVEEQRYAKNVTFKDYVHLVENLRGLPMDQASSSISMKDASIEAVSIKDTSIKEASIKEVSLKDTVSIKDCASTAQSSTSIRHRGLFRFIREKSARAINAVKTAIRHRRDKPYDGWPTGESDRTTKSSVQPRKASDATASSEETKGSAATVHHWSSKHVKHPIQTTSSSESFSDPRTSHTFVYQPSNYDPPAVSCLPEYGLPHRLFSDLGLHGRQMTAFISYNDLARKFSFYTLCPPEYDPINFQMFIRLRPSRRELILRKVRSVGSHIHPRSPNRRVQNLRRMRTFANLSLKYYKMDSLKGKDLATMGRLCGYGSLKLPGDFAPAVMRLPAPIVSLVSYLVTHGPKARNIFAEPGDLVIASRIYDHFANQILTPEDEITGKTTVRRSLDFSTEVFGVCSDSEEFLRGRFHVLSVAWAFKYILACIPGGILGAPRLYSTLVDISHQTFPDEPAFTERGLNGALPEVSPTKARAISLAVLALTDNMQLDFLCAIFGLCSFLDHETRTMLDFYRLKNIPLINRACLLDRKRILLTFAPLLCEETKDLNDDDYGCEAFCVMAMMLDYWRVVSRQLRDADM</sequence>
<dbReference type="EMBL" id="DF933811">
    <property type="protein sequence ID" value="GAM34576.1"/>
    <property type="molecule type" value="Genomic_DNA"/>
</dbReference>
<comment type="caution">
    <text evidence="2">The sequence shown here is derived from an EMBL/GenBank/DDBJ whole genome shotgun (WGS) entry which is preliminary data.</text>
</comment>